<dbReference type="InterPro" id="IPR035994">
    <property type="entry name" value="Nucleoside_phosphorylase_sf"/>
</dbReference>
<dbReference type="InterPro" id="IPR004402">
    <property type="entry name" value="DeoD-type"/>
</dbReference>
<evidence type="ECO:0000256" key="5">
    <source>
        <dbReference type="ARBA" id="ARBA00048447"/>
    </source>
</evidence>
<feature type="domain" description="Nucleoside phosphorylase" evidence="6">
    <location>
        <begin position="15"/>
        <end position="209"/>
    </location>
</feature>
<protein>
    <recommendedName>
        <fullName evidence="2">Uridine phosphorylase</fullName>
        <ecNumber evidence="1">2.4.2.3</ecNumber>
    </recommendedName>
</protein>
<dbReference type="Gene3D" id="3.40.50.1580">
    <property type="entry name" value="Nucleoside phosphorylase domain"/>
    <property type="match status" value="1"/>
</dbReference>
<evidence type="ECO:0000313" key="7">
    <source>
        <dbReference type="EMBL" id="KKB26964.1"/>
    </source>
</evidence>
<evidence type="ECO:0000259" key="6">
    <source>
        <dbReference type="Pfam" id="PF01048"/>
    </source>
</evidence>
<dbReference type="PATRIC" id="fig|1264554.4.peg.371"/>
<comment type="caution">
    <text evidence="7">The sequence shown here is derived from an EMBL/GenBank/DDBJ whole genome shotgun (WGS) entry which is preliminary data.</text>
</comment>
<dbReference type="SUPFAM" id="SSF53167">
    <property type="entry name" value="Purine and uridine phosphorylases"/>
    <property type="match status" value="1"/>
</dbReference>
<evidence type="ECO:0000313" key="8">
    <source>
        <dbReference type="Proteomes" id="UP000033750"/>
    </source>
</evidence>
<keyword evidence="4" id="KW-0808">Transferase</keyword>
<dbReference type="InterPro" id="IPR000845">
    <property type="entry name" value="Nucleoside_phosphorylase_d"/>
</dbReference>
<evidence type="ECO:0000256" key="3">
    <source>
        <dbReference type="ARBA" id="ARBA00022676"/>
    </source>
</evidence>
<dbReference type="GO" id="GO:0004850">
    <property type="term" value="F:uridine phosphorylase activity"/>
    <property type="evidence" value="ECO:0007669"/>
    <property type="project" value="UniProtKB-EC"/>
</dbReference>
<sequence>MTPHIKAKQGEIAKTVIMPGDPLRAKFIAENYLDPGYKLVSDVRNIYIYTGTYKGKNISIAASGMGIPSMGIYSYELFKFYDVDRIIRTGSTGAYKAELGMFELILGTEAIADSDVFRRLVLGKSGLIAYPSNKLNDEIRAIAKEKNIKLHEGRIHTSDVFYSCLPLEETIQKTGAICIDNESYALFNNAEALGKEAASILTVSDNLITHEIISADQRQNAFTKVMEIALNLAK</sequence>
<dbReference type="EC" id="2.4.2.3" evidence="1"/>
<dbReference type="Pfam" id="PF01048">
    <property type="entry name" value="PNP_UDP_1"/>
    <property type="match status" value="1"/>
</dbReference>
<dbReference type="PANTHER" id="PTHR43691:SF11">
    <property type="entry name" value="FI09636P-RELATED"/>
    <property type="match status" value="1"/>
</dbReference>
<dbReference type="CDD" id="cd09006">
    <property type="entry name" value="PNP_EcPNPI-like"/>
    <property type="match status" value="1"/>
</dbReference>
<evidence type="ECO:0000256" key="1">
    <source>
        <dbReference type="ARBA" id="ARBA00011888"/>
    </source>
</evidence>
<gene>
    <name evidence="7" type="primary">deoD</name>
    <name evidence="7" type="ORF">MMELEA_04180</name>
</gene>
<keyword evidence="8" id="KW-1185">Reference proteome</keyword>
<dbReference type="OrthoDB" id="9782889at2"/>
<comment type="catalytic activity">
    <reaction evidence="5">
        <text>uridine + phosphate = alpha-D-ribose 1-phosphate + uracil</text>
        <dbReference type="Rhea" id="RHEA:24388"/>
        <dbReference type="ChEBI" id="CHEBI:16704"/>
        <dbReference type="ChEBI" id="CHEBI:17568"/>
        <dbReference type="ChEBI" id="CHEBI:43474"/>
        <dbReference type="ChEBI" id="CHEBI:57720"/>
        <dbReference type="EC" id="2.4.2.3"/>
    </reaction>
</comment>
<dbReference type="EMBL" id="JZXN01000014">
    <property type="protein sequence ID" value="KKB26964.1"/>
    <property type="molecule type" value="Genomic_DNA"/>
</dbReference>
<proteinExistence type="predicted"/>
<dbReference type="GO" id="GO:0004731">
    <property type="term" value="F:purine-nucleoside phosphorylase activity"/>
    <property type="evidence" value="ECO:0007669"/>
    <property type="project" value="InterPro"/>
</dbReference>
<dbReference type="GO" id="GO:0006152">
    <property type="term" value="P:purine nucleoside catabolic process"/>
    <property type="evidence" value="ECO:0007669"/>
    <property type="project" value="TreeGrafter"/>
</dbReference>
<dbReference type="AlphaFoldDB" id="A0A0F5H0Z4"/>
<organism evidence="7 8">
    <name type="scientific">Mycoplasmopsis meleagridis ATCC 25294</name>
    <dbReference type="NCBI Taxonomy" id="1264554"/>
    <lineage>
        <taxon>Bacteria</taxon>
        <taxon>Bacillati</taxon>
        <taxon>Mycoplasmatota</taxon>
        <taxon>Mycoplasmoidales</taxon>
        <taxon>Metamycoplasmataceae</taxon>
        <taxon>Mycoplasmopsis</taxon>
    </lineage>
</organism>
<dbReference type="NCBIfam" id="NF004489">
    <property type="entry name" value="PRK05819.1"/>
    <property type="match status" value="1"/>
</dbReference>
<reference evidence="7 8" key="1">
    <citation type="submission" date="2015-03" db="EMBL/GenBank/DDBJ databases">
        <title>Genome sequence of Mycoplasma meleagridis strain ATCC 25294.</title>
        <authorList>
            <person name="Yacoub E."/>
            <person name="Blanchard A."/>
            <person name="Sirand-Pugnet P."/>
            <person name="Mardassi B.B.A."/>
        </authorList>
    </citation>
    <scope>NUCLEOTIDE SEQUENCE [LARGE SCALE GENOMIC DNA]</scope>
    <source>
        <strain evidence="7 8">ATCC 25294</strain>
    </source>
</reference>
<name>A0A0F5H0Z4_9BACT</name>
<dbReference type="NCBIfam" id="TIGR00107">
    <property type="entry name" value="deoD"/>
    <property type="match status" value="1"/>
</dbReference>
<dbReference type="GO" id="GO:0005829">
    <property type="term" value="C:cytosol"/>
    <property type="evidence" value="ECO:0007669"/>
    <property type="project" value="TreeGrafter"/>
</dbReference>
<accession>A0A0F5H0Z4</accession>
<dbReference type="RefSeq" id="WP_046096849.1">
    <property type="nucleotide sequence ID" value="NZ_JZXN01000014.1"/>
</dbReference>
<dbReference type="STRING" id="29561.MM26B8_01820"/>
<keyword evidence="3" id="KW-0328">Glycosyltransferase</keyword>
<evidence type="ECO:0000256" key="4">
    <source>
        <dbReference type="ARBA" id="ARBA00022679"/>
    </source>
</evidence>
<evidence type="ECO:0000256" key="2">
    <source>
        <dbReference type="ARBA" id="ARBA00021980"/>
    </source>
</evidence>
<dbReference type="PANTHER" id="PTHR43691">
    <property type="entry name" value="URIDINE PHOSPHORYLASE"/>
    <property type="match status" value="1"/>
</dbReference>
<dbReference type="Proteomes" id="UP000033750">
    <property type="component" value="Unassembled WGS sequence"/>
</dbReference>